<sequence>MTTTDRQAAGVVAPEALEQLFTGARTHNGWLPKDVPDSLLELAVDYAKWGPTSANCSPMRIIFVRSPEAKARLAPAMSDANRPKTLAAPATAIVGYDLDFTETLPHLYPATDARSWFIGNETLIEETAFRNGSLQGAYLLLALRAVGLDCGPMSGFDRAKVDAEFFQGTRIKSNFLINIGYGDPAKLYPRGPRLACEEIASIL</sequence>
<dbReference type="AlphaFoldDB" id="A0A3G8M508"/>
<evidence type="ECO:0000256" key="3">
    <source>
        <dbReference type="ARBA" id="ARBA00022857"/>
    </source>
</evidence>
<evidence type="ECO:0000313" key="8">
    <source>
        <dbReference type="Proteomes" id="UP000273982"/>
    </source>
</evidence>
<dbReference type="RefSeq" id="WP_124738231.1">
    <property type="nucleotide sequence ID" value="NZ_CP034086.1"/>
</dbReference>
<dbReference type="PANTHER" id="PTHR43543:SF1">
    <property type="entry name" value="MALONIC SEMIALDEHYDE REDUCTASE RUTE-RELATED"/>
    <property type="match status" value="1"/>
</dbReference>
<keyword evidence="5" id="KW-0520">NAD</keyword>
<dbReference type="GO" id="GO:0016491">
    <property type="term" value="F:oxidoreductase activity"/>
    <property type="evidence" value="ECO:0007669"/>
    <property type="project" value="UniProtKB-UniRule"/>
</dbReference>
<comment type="cofactor">
    <cofactor evidence="5">
        <name>FMN</name>
        <dbReference type="ChEBI" id="CHEBI:58210"/>
    </cofactor>
</comment>
<dbReference type="SUPFAM" id="SSF55469">
    <property type="entry name" value="FMN-dependent nitroreductase-like"/>
    <property type="match status" value="1"/>
</dbReference>
<evidence type="ECO:0000256" key="4">
    <source>
        <dbReference type="ARBA" id="ARBA00023002"/>
    </source>
</evidence>
<feature type="domain" description="Nitroreductase" evidence="6">
    <location>
        <begin position="31"/>
        <end position="168"/>
    </location>
</feature>
<dbReference type="HAMAP" id="MF_01204">
    <property type="entry name" value="Oxidoreductase_RutE_HadB"/>
    <property type="match status" value="1"/>
</dbReference>
<evidence type="ECO:0000313" key="7">
    <source>
        <dbReference type="EMBL" id="AZG76425.1"/>
    </source>
</evidence>
<dbReference type="Gene3D" id="3.40.109.10">
    <property type="entry name" value="NADH Oxidase"/>
    <property type="match status" value="1"/>
</dbReference>
<reference evidence="7 8" key="1">
    <citation type="submission" date="2018-11" db="EMBL/GenBank/DDBJ databases">
        <title>Genome squencing of methanotrophic bacteria isolated from alkaline groundwater in Korea.</title>
        <authorList>
            <person name="Nguyen L.N."/>
        </authorList>
    </citation>
    <scope>NUCLEOTIDE SEQUENCE [LARGE SCALE GENOMIC DNA]</scope>
    <source>
        <strain evidence="7 8">GW6</strain>
    </source>
</reference>
<comment type="similarity">
    <text evidence="5">Belongs to the nitroreductase family. HadB/RutE subfamily.</text>
</comment>
<evidence type="ECO:0000256" key="1">
    <source>
        <dbReference type="ARBA" id="ARBA00022630"/>
    </source>
</evidence>
<dbReference type="Pfam" id="PF00881">
    <property type="entry name" value="Nitroreductase"/>
    <property type="match status" value="1"/>
</dbReference>
<organism evidence="7 8">
    <name type="scientific">Methylocystis rosea</name>
    <dbReference type="NCBI Taxonomy" id="173366"/>
    <lineage>
        <taxon>Bacteria</taxon>
        <taxon>Pseudomonadati</taxon>
        <taxon>Pseudomonadota</taxon>
        <taxon>Alphaproteobacteria</taxon>
        <taxon>Hyphomicrobiales</taxon>
        <taxon>Methylocystaceae</taxon>
        <taxon>Methylocystis</taxon>
    </lineage>
</organism>
<dbReference type="EMBL" id="CP034086">
    <property type="protein sequence ID" value="AZG76425.1"/>
    <property type="molecule type" value="Genomic_DNA"/>
</dbReference>
<evidence type="ECO:0000256" key="5">
    <source>
        <dbReference type="HAMAP-Rule" id="MF_01204"/>
    </source>
</evidence>
<dbReference type="InterPro" id="IPR029479">
    <property type="entry name" value="Nitroreductase"/>
</dbReference>
<dbReference type="EC" id="1.-.-.-" evidence="5"/>
<keyword evidence="3 5" id="KW-0521">NADP</keyword>
<accession>A0A3G8M508</accession>
<gene>
    <name evidence="7" type="ORF">EHO51_06595</name>
</gene>
<keyword evidence="4 5" id="KW-0560">Oxidoreductase</keyword>
<dbReference type="InterPro" id="IPR050461">
    <property type="entry name" value="Nitroreductase_HadB/RutE"/>
</dbReference>
<name>A0A3G8M508_9HYPH</name>
<dbReference type="NCBIfam" id="NF003768">
    <property type="entry name" value="PRK05365.1"/>
    <property type="match status" value="1"/>
</dbReference>
<evidence type="ECO:0000256" key="2">
    <source>
        <dbReference type="ARBA" id="ARBA00022643"/>
    </source>
</evidence>
<protein>
    <recommendedName>
        <fullName evidence="5">Putative NADH dehydrogenase/NAD(P)H nitroreductase EHO51_06595</fullName>
        <ecNumber evidence="5">1.-.-.-</ecNumber>
    </recommendedName>
</protein>
<evidence type="ECO:0000259" key="6">
    <source>
        <dbReference type="Pfam" id="PF00881"/>
    </source>
</evidence>
<keyword evidence="1 5" id="KW-0285">Flavoprotein</keyword>
<dbReference type="KEGG" id="mros:EHO51_06595"/>
<proteinExistence type="inferred from homology"/>
<dbReference type="CDD" id="cd02148">
    <property type="entry name" value="RutE-like"/>
    <property type="match status" value="1"/>
</dbReference>
<dbReference type="InterPro" id="IPR000415">
    <property type="entry name" value="Nitroreductase-like"/>
</dbReference>
<keyword evidence="2 5" id="KW-0288">FMN</keyword>
<dbReference type="Proteomes" id="UP000273982">
    <property type="component" value="Chromosome"/>
</dbReference>
<dbReference type="InterPro" id="IPR023936">
    <property type="entry name" value="RutE-like"/>
</dbReference>
<dbReference type="PANTHER" id="PTHR43543">
    <property type="entry name" value="MALONIC SEMIALDEHYDE REDUCTASE RUTE-RELATED"/>
    <property type="match status" value="1"/>
</dbReference>